<keyword evidence="6 10" id="KW-0418">Kinase</keyword>
<dbReference type="AlphaFoldDB" id="A0A841JGB9"/>
<evidence type="ECO:0000256" key="5">
    <source>
        <dbReference type="ARBA" id="ARBA00022692"/>
    </source>
</evidence>
<dbReference type="EC" id="2.7.13.3" evidence="2"/>
<evidence type="ECO:0000256" key="8">
    <source>
        <dbReference type="SAM" id="Phobius"/>
    </source>
</evidence>
<dbReference type="CDD" id="cd00082">
    <property type="entry name" value="HisKA"/>
    <property type="match status" value="1"/>
</dbReference>
<dbReference type="Pfam" id="PF00512">
    <property type="entry name" value="HisKA"/>
    <property type="match status" value="1"/>
</dbReference>
<proteinExistence type="predicted"/>
<dbReference type="InterPro" id="IPR005467">
    <property type="entry name" value="His_kinase_dom"/>
</dbReference>
<dbReference type="InterPro" id="IPR003661">
    <property type="entry name" value="HisK_dim/P_dom"/>
</dbReference>
<evidence type="ECO:0000256" key="1">
    <source>
        <dbReference type="ARBA" id="ARBA00000085"/>
    </source>
</evidence>
<protein>
    <recommendedName>
        <fullName evidence="2">histidine kinase</fullName>
        <ecNumber evidence="2">2.7.13.3</ecNumber>
    </recommendedName>
</protein>
<keyword evidence="4" id="KW-0808">Transferase</keyword>
<reference evidence="10 11" key="1">
    <citation type="submission" date="2020-08" db="EMBL/GenBank/DDBJ databases">
        <title>Genomic Encyclopedia of Type Strains, Phase IV (KMG-V): Genome sequencing to study the core and pangenomes of soil and plant-associated prokaryotes.</title>
        <authorList>
            <person name="Whitman W."/>
        </authorList>
    </citation>
    <scope>NUCLEOTIDE SEQUENCE [LARGE SCALE GENOMIC DNA]</scope>
    <source>
        <strain evidence="10 11">MP601</strain>
    </source>
</reference>
<dbReference type="Pfam" id="PF02518">
    <property type="entry name" value="HATPase_c"/>
    <property type="match status" value="1"/>
</dbReference>
<feature type="transmembrane region" description="Helical" evidence="8">
    <location>
        <begin position="12"/>
        <end position="34"/>
    </location>
</feature>
<keyword evidence="3" id="KW-0597">Phosphoprotein</keyword>
<feature type="domain" description="Histidine kinase" evidence="9">
    <location>
        <begin position="216"/>
        <end position="419"/>
    </location>
</feature>
<evidence type="ECO:0000313" key="11">
    <source>
        <dbReference type="Proteomes" id="UP000548326"/>
    </source>
</evidence>
<dbReference type="Proteomes" id="UP000548326">
    <property type="component" value="Unassembled WGS sequence"/>
</dbReference>
<dbReference type="Gene3D" id="3.30.565.10">
    <property type="entry name" value="Histidine kinase-like ATPase, C-terminal domain"/>
    <property type="match status" value="1"/>
</dbReference>
<keyword evidence="8" id="KW-0472">Membrane</keyword>
<dbReference type="SMART" id="SM00388">
    <property type="entry name" value="HisKA"/>
    <property type="match status" value="1"/>
</dbReference>
<feature type="transmembrane region" description="Helical" evidence="8">
    <location>
        <begin position="127"/>
        <end position="148"/>
    </location>
</feature>
<evidence type="ECO:0000256" key="2">
    <source>
        <dbReference type="ARBA" id="ARBA00012438"/>
    </source>
</evidence>
<keyword evidence="7 8" id="KW-1133">Transmembrane helix</keyword>
<name>A0A841JGB9_9SPHI</name>
<dbReference type="PROSITE" id="PS50109">
    <property type="entry name" value="HIS_KIN"/>
    <property type="match status" value="1"/>
</dbReference>
<accession>A0A841JGB9</accession>
<comment type="caution">
    <text evidence="10">The sequence shown here is derived from an EMBL/GenBank/DDBJ whole genome shotgun (WGS) entry which is preliminary data.</text>
</comment>
<comment type="catalytic activity">
    <reaction evidence="1">
        <text>ATP + protein L-histidine = ADP + protein N-phospho-L-histidine.</text>
        <dbReference type="EC" id="2.7.13.3"/>
    </reaction>
</comment>
<dbReference type="InterPro" id="IPR003594">
    <property type="entry name" value="HATPase_dom"/>
</dbReference>
<evidence type="ECO:0000256" key="4">
    <source>
        <dbReference type="ARBA" id="ARBA00022679"/>
    </source>
</evidence>
<dbReference type="InterPro" id="IPR050428">
    <property type="entry name" value="TCS_sensor_his_kinase"/>
</dbReference>
<dbReference type="GO" id="GO:0005886">
    <property type="term" value="C:plasma membrane"/>
    <property type="evidence" value="ECO:0007669"/>
    <property type="project" value="TreeGrafter"/>
</dbReference>
<evidence type="ECO:0000259" key="9">
    <source>
        <dbReference type="PROSITE" id="PS50109"/>
    </source>
</evidence>
<dbReference type="GO" id="GO:0000155">
    <property type="term" value="F:phosphorelay sensor kinase activity"/>
    <property type="evidence" value="ECO:0007669"/>
    <property type="project" value="InterPro"/>
</dbReference>
<dbReference type="SUPFAM" id="SSF55874">
    <property type="entry name" value="ATPase domain of HSP90 chaperone/DNA topoisomerase II/histidine kinase"/>
    <property type="match status" value="1"/>
</dbReference>
<organism evidence="10 11">
    <name type="scientific">Mucilaginibacter lappiensis</name>
    <dbReference type="NCBI Taxonomy" id="354630"/>
    <lineage>
        <taxon>Bacteria</taxon>
        <taxon>Pseudomonadati</taxon>
        <taxon>Bacteroidota</taxon>
        <taxon>Sphingobacteriia</taxon>
        <taxon>Sphingobacteriales</taxon>
        <taxon>Sphingobacteriaceae</taxon>
        <taxon>Mucilaginibacter</taxon>
    </lineage>
</organism>
<evidence type="ECO:0000256" key="6">
    <source>
        <dbReference type="ARBA" id="ARBA00022777"/>
    </source>
</evidence>
<dbReference type="SUPFAM" id="SSF47384">
    <property type="entry name" value="Homodimeric domain of signal transducing histidine kinase"/>
    <property type="match status" value="1"/>
</dbReference>
<sequence>MKLLDKYNRINISVTVVIMLVTGVIYYFTIHAILTHQVDKALVVEEREVFDYVQLNHHLPQVFRTNHQEIIFTPADSRVKRKFIDTSYRDTKEQDLEPARAIITSVMVGSQLYKITVIQSTVETEDLIGDVFLITIVLIFILVIALFLSNRLILRRMWQPFYTILNQLKVFNLAEDKTVASVPSSIDEFTELDQAVGIMATKAKDDYLNLKAFTENAAHELMTPISVINSKLDTLVQTGQFSDPQSKLLNDIYNTVARLTRLNKSMLLLTKIENGLIHDQQIVNLKELLSASFYQYEELLGSLNIKLVTQLTDCEVNASLLLMEVLVNNLLSNAIRHNLPGGSISVTLDQQQLRISNTGKDGEIDIERVFKRFQKSSASEGIGLGLTICRQICNNYGFALQYQFNKNSHQFTVNFTVSE</sequence>
<dbReference type="EMBL" id="JACHCA010000006">
    <property type="protein sequence ID" value="MBB6128646.1"/>
    <property type="molecule type" value="Genomic_DNA"/>
</dbReference>
<dbReference type="PANTHER" id="PTHR45436">
    <property type="entry name" value="SENSOR HISTIDINE KINASE YKOH"/>
    <property type="match status" value="1"/>
</dbReference>
<dbReference type="PANTHER" id="PTHR45436:SF5">
    <property type="entry name" value="SENSOR HISTIDINE KINASE TRCS"/>
    <property type="match status" value="1"/>
</dbReference>
<dbReference type="InterPro" id="IPR036890">
    <property type="entry name" value="HATPase_C_sf"/>
</dbReference>
<keyword evidence="5 8" id="KW-0812">Transmembrane</keyword>
<evidence type="ECO:0000256" key="3">
    <source>
        <dbReference type="ARBA" id="ARBA00022553"/>
    </source>
</evidence>
<dbReference type="InterPro" id="IPR036097">
    <property type="entry name" value="HisK_dim/P_sf"/>
</dbReference>
<evidence type="ECO:0000256" key="7">
    <source>
        <dbReference type="ARBA" id="ARBA00022989"/>
    </source>
</evidence>
<dbReference type="SMART" id="SM00387">
    <property type="entry name" value="HATPase_c"/>
    <property type="match status" value="1"/>
</dbReference>
<dbReference type="RefSeq" id="WP_183588048.1">
    <property type="nucleotide sequence ID" value="NZ_JACHCA010000006.1"/>
</dbReference>
<evidence type="ECO:0000313" key="10">
    <source>
        <dbReference type="EMBL" id="MBB6128646.1"/>
    </source>
</evidence>
<gene>
    <name evidence="10" type="ORF">HDF22_002767</name>
</gene>
<dbReference type="Gene3D" id="1.10.287.130">
    <property type="match status" value="1"/>
</dbReference>